<name>Q7Y3E7_BPSC1</name>
<dbReference type="Pfam" id="PF05352">
    <property type="entry name" value="Phage_connector"/>
    <property type="match status" value="1"/>
</dbReference>
<evidence type="ECO:0000313" key="1">
    <source>
        <dbReference type="EMBL" id="AAP42314.1"/>
    </source>
</evidence>
<protein>
    <submittedName>
        <fullName evidence="1">Head-tail connector protein</fullName>
    </submittedName>
</protein>
<dbReference type="KEGG" id="vg:1489940"/>
<dbReference type="SUPFAM" id="SSF56826">
    <property type="entry name" value="Upper collar protein gp10 (connector protein)"/>
    <property type="match status" value="1"/>
</dbReference>
<reference evidence="1 2" key="2">
    <citation type="journal article" date="2006" name="Proc. Natl. Acad. Sci. U.S.A.">
        <title>PlyC: a multimeric bacteriophage lysin.</title>
        <authorList>
            <person name="Nelson D."/>
            <person name="Schuch R."/>
            <person name="Chahales P."/>
            <person name="Zhu S."/>
            <person name="Fischetti V.A."/>
        </authorList>
    </citation>
    <scope>NUCLEOTIDE SEQUENCE [LARGE SCALE GENOMIC DNA]</scope>
</reference>
<dbReference type="InterPro" id="IPR036199">
    <property type="entry name" value="Gp10_sf"/>
</dbReference>
<dbReference type="InterPro" id="IPR008016">
    <property type="entry name" value="Gp10"/>
</dbReference>
<organism evidence="1 2">
    <name type="scientific">Streptococcus phage C1</name>
    <dbReference type="NCBI Taxonomy" id="2907838"/>
    <lineage>
        <taxon>Viruses</taxon>
        <taxon>Duplodnaviria</taxon>
        <taxon>Heunggongvirae</taxon>
        <taxon>Uroviricota</taxon>
        <taxon>Caudoviricetes</taxon>
        <taxon>Rountreeviridae</taxon>
        <taxon>Fischettivirus</taxon>
        <taxon>Fischettivirus C1</taxon>
    </lineage>
</organism>
<keyword evidence="2" id="KW-1185">Reference proteome</keyword>
<accession>Q7Y3E7</accession>
<sequence length="317" mass="35943">MQITSGIKPSEMNYKMSTFTDDIAERVKLHKQNYFNIIYSRYVEFLPLLISYENYDLDSLLIESYLRAGYGVAIGETKTGKIDVLGYCSVNTNYLQPIKEPLQGKDITFIHNNILPKGKYKELTRYSDGNFVVLRNKRASFLCDYNIITHYVMEMSEIANSRYSISIQAKVNTFIRNEGGSKDGQVMANNLFNGVPYTATTPKFDPEEHILTFNNASAVSFLPELKREQQNKISELNAMLGLNTLGVDKESGVSEIEAQSNTAFKKANENIYLGIRNEALNLINNKYGLNIHAEYRDNMVAELSSIEKLQIVSEVAQ</sequence>
<dbReference type="RefSeq" id="NP_852021.1">
    <property type="nucleotide sequence ID" value="NC_004814.1"/>
</dbReference>
<reference evidence="1 2" key="1">
    <citation type="journal article" date="2003" name="J. Bacteriol.">
        <title>Genomic sequence of C1, the first streptococcal phage.</title>
        <authorList>
            <person name="Nelson D."/>
            <person name="Schuch R."/>
            <person name="Zhu S."/>
            <person name="Tscherne D.M."/>
            <person name="Fischetti V.A."/>
        </authorList>
    </citation>
    <scope>NUCLEOTIDE SEQUENCE</scope>
</reference>
<gene>
    <name evidence="1" type="primary">orf15</name>
</gene>
<dbReference type="Proteomes" id="UP000001773">
    <property type="component" value="Segment"/>
</dbReference>
<dbReference type="GeneID" id="1489940"/>
<evidence type="ECO:0000313" key="2">
    <source>
        <dbReference type="Proteomes" id="UP000001773"/>
    </source>
</evidence>
<dbReference type="EMBL" id="AY212251">
    <property type="protein sequence ID" value="AAP42314.1"/>
    <property type="molecule type" value="Genomic_DNA"/>
</dbReference>
<dbReference type="OrthoDB" id="4704at10239"/>
<proteinExistence type="predicted"/>